<dbReference type="GO" id="GO:0016491">
    <property type="term" value="F:oxidoreductase activity"/>
    <property type="evidence" value="ECO:0007669"/>
    <property type="project" value="InterPro"/>
</dbReference>
<feature type="domain" description="NADPH-dependent FMN reductase-like" evidence="3">
    <location>
        <begin position="1"/>
        <end position="141"/>
    </location>
</feature>
<dbReference type="Pfam" id="PF03358">
    <property type="entry name" value="FMN_red"/>
    <property type="match status" value="1"/>
</dbReference>
<accession>A0A3A8EG61</accession>
<evidence type="ECO:0000256" key="1">
    <source>
        <dbReference type="ARBA" id="ARBA00001917"/>
    </source>
</evidence>
<organism evidence="4 5">
    <name type="scientific">Acinetobacter guerrae</name>
    <dbReference type="NCBI Taxonomy" id="1843371"/>
    <lineage>
        <taxon>Bacteria</taxon>
        <taxon>Pseudomonadati</taxon>
        <taxon>Pseudomonadota</taxon>
        <taxon>Gammaproteobacteria</taxon>
        <taxon>Moraxellales</taxon>
        <taxon>Moraxellaceae</taxon>
        <taxon>Acinetobacter</taxon>
    </lineage>
</organism>
<evidence type="ECO:0000313" key="4">
    <source>
        <dbReference type="EMBL" id="RKG33098.1"/>
    </source>
</evidence>
<keyword evidence="5" id="KW-1185">Reference proteome</keyword>
<gene>
    <name evidence="4" type="ORF">D7V21_09730</name>
</gene>
<dbReference type="InterPro" id="IPR029039">
    <property type="entry name" value="Flavoprotein-like_sf"/>
</dbReference>
<evidence type="ECO:0000256" key="2">
    <source>
        <dbReference type="ARBA" id="ARBA00022643"/>
    </source>
</evidence>
<dbReference type="RefSeq" id="WP_120370310.1">
    <property type="nucleotide sequence ID" value="NZ_BKYM01000044.1"/>
</dbReference>
<sequence>MLIYIIVGSIREGRTAIKVANWVHNSLSNQKDNDNKIELIDLKQWALPLFAGSHPPATGIYDQPKQQEWADKIAQADAFIFISPEYNHGYSPALKNALDYLGKEWSGKPAAFISYGVTYGSNSVGQIRQVTSSLNMIDPNAVIEIRDIFKRNKDETFEANEFEDKALTDLVQKLKKYQKNSV</sequence>
<evidence type="ECO:0000313" key="5">
    <source>
        <dbReference type="Proteomes" id="UP000269001"/>
    </source>
</evidence>
<proteinExistence type="predicted"/>
<dbReference type="InterPro" id="IPR005025">
    <property type="entry name" value="FMN_Rdtase-like_dom"/>
</dbReference>
<dbReference type="PANTHER" id="PTHR30543:SF21">
    <property type="entry name" value="NAD(P)H-DEPENDENT FMN REDUCTASE LOT6"/>
    <property type="match status" value="1"/>
</dbReference>
<dbReference type="Proteomes" id="UP000269001">
    <property type="component" value="Unassembled WGS sequence"/>
</dbReference>
<comment type="caution">
    <text evidence="4">The sequence shown here is derived from an EMBL/GenBank/DDBJ whole genome shotgun (WGS) entry which is preliminary data.</text>
</comment>
<dbReference type="EMBL" id="RAXU01000011">
    <property type="protein sequence ID" value="RKG33098.1"/>
    <property type="molecule type" value="Genomic_DNA"/>
</dbReference>
<keyword evidence="2" id="KW-0288">FMN</keyword>
<protein>
    <submittedName>
        <fullName evidence="4">NADPH-dependent oxidoreductase</fullName>
    </submittedName>
</protein>
<dbReference type="GO" id="GO:0005829">
    <property type="term" value="C:cytosol"/>
    <property type="evidence" value="ECO:0007669"/>
    <property type="project" value="TreeGrafter"/>
</dbReference>
<dbReference type="OrthoDB" id="9812295at2"/>
<name>A0A3A8EG61_9GAMM</name>
<comment type="cofactor">
    <cofactor evidence="1">
        <name>FMN</name>
        <dbReference type="ChEBI" id="CHEBI:58210"/>
    </cofactor>
</comment>
<dbReference type="PANTHER" id="PTHR30543">
    <property type="entry name" value="CHROMATE REDUCTASE"/>
    <property type="match status" value="1"/>
</dbReference>
<dbReference type="AlphaFoldDB" id="A0A3A8EG61"/>
<reference evidence="4 5" key="1">
    <citation type="submission" date="2018-09" db="EMBL/GenBank/DDBJ databases">
        <title>The draft genome of Acinetobacter spp. strains.</title>
        <authorList>
            <person name="Qin J."/>
            <person name="Feng Y."/>
            <person name="Zong Z."/>
        </authorList>
    </citation>
    <scope>NUCLEOTIDE SEQUENCE [LARGE SCALE GENOMIC DNA]</scope>
    <source>
        <strain evidence="4 5">WCHAc060096</strain>
    </source>
</reference>
<dbReference type="InterPro" id="IPR050712">
    <property type="entry name" value="NAD(P)H-dep_reductase"/>
</dbReference>
<evidence type="ECO:0000259" key="3">
    <source>
        <dbReference type="Pfam" id="PF03358"/>
    </source>
</evidence>
<dbReference type="SUPFAM" id="SSF52218">
    <property type="entry name" value="Flavoproteins"/>
    <property type="match status" value="1"/>
</dbReference>
<dbReference type="GO" id="GO:0010181">
    <property type="term" value="F:FMN binding"/>
    <property type="evidence" value="ECO:0007669"/>
    <property type="project" value="TreeGrafter"/>
</dbReference>
<dbReference type="Gene3D" id="3.40.50.360">
    <property type="match status" value="1"/>
</dbReference>
<keyword evidence="2" id="KW-0285">Flavoprotein</keyword>